<accession>A0A8S2WWA2</accession>
<dbReference type="EMBL" id="CAJOBA010085735">
    <property type="protein sequence ID" value="CAF4462551.1"/>
    <property type="molecule type" value="Genomic_DNA"/>
</dbReference>
<dbReference type="EMBL" id="CAJNOK010059789">
    <property type="protein sequence ID" value="CAF1633582.1"/>
    <property type="molecule type" value="Genomic_DNA"/>
</dbReference>
<comment type="caution">
    <text evidence="2">The sequence shown here is derived from an EMBL/GenBank/DDBJ whole genome shotgun (WGS) entry which is preliminary data.</text>
</comment>
<gene>
    <name evidence="1" type="ORF">OVA965_LOCUS43879</name>
    <name evidence="2" type="ORF">TMI583_LOCUS46328</name>
</gene>
<dbReference type="Proteomes" id="UP000677228">
    <property type="component" value="Unassembled WGS sequence"/>
</dbReference>
<evidence type="ECO:0000313" key="1">
    <source>
        <dbReference type="EMBL" id="CAF1633582.1"/>
    </source>
</evidence>
<organism evidence="2 3">
    <name type="scientific">Didymodactylos carnosus</name>
    <dbReference type="NCBI Taxonomy" id="1234261"/>
    <lineage>
        <taxon>Eukaryota</taxon>
        <taxon>Metazoa</taxon>
        <taxon>Spiralia</taxon>
        <taxon>Gnathifera</taxon>
        <taxon>Rotifera</taxon>
        <taxon>Eurotatoria</taxon>
        <taxon>Bdelloidea</taxon>
        <taxon>Philodinida</taxon>
        <taxon>Philodinidae</taxon>
        <taxon>Didymodactylos</taxon>
    </lineage>
</organism>
<reference evidence="2" key="1">
    <citation type="submission" date="2021-02" db="EMBL/GenBank/DDBJ databases">
        <authorList>
            <person name="Nowell W R."/>
        </authorList>
    </citation>
    <scope>NUCLEOTIDE SEQUENCE</scope>
</reference>
<name>A0A8S2WWA2_9BILA</name>
<proteinExistence type="predicted"/>
<protein>
    <submittedName>
        <fullName evidence="2">Uncharacterized protein</fullName>
    </submittedName>
</protein>
<evidence type="ECO:0000313" key="3">
    <source>
        <dbReference type="Proteomes" id="UP000682733"/>
    </source>
</evidence>
<dbReference type="AlphaFoldDB" id="A0A8S2WWA2"/>
<dbReference type="Proteomes" id="UP000682733">
    <property type="component" value="Unassembled WGS sequence"/>
</dbReference>
<evidence type="ECO:0000313" key="2">
    <source>
        <dbReference type="EMBL" id="CAF4462551.1"/>
    </source>
</evidence>
<sequence length="66" mass="7808">FTQQVLRQDFEDQLHSISQATLVKHVQRKLITDAQAKFDQNKTVGLEEFKSNFSGHYERYHAEDVR</sequence>
<feature type="non-terminal residue" evidence="2">
    <location>
        <position position="1"/>
    </location>
</feature>